<dbReference type="AlphaFoldDB" id="A0A9P7GMP3"/>
<feature type="region of interest" description="Disordered" evidence="1">
    <location>
        <begin position="1"/>
        <end position="79"/>
    </location>
</feature>
<evidence type="ECO:0000256" key="1">
    <source>
        <dbReference type="SAM" id="MobiDB-lite"/>
    </source>
</evidence>
<proteinExistence type="predicted"/>
<keyword evidence="3" id="KW-1185">Reference proteome</keyword>
<evidence type="ECO:0000313" key="2">
    <source>
        <dbReference type="EMBL" id="KAG5652866.1"/>
    </source>
</evidence>
<dbReference type="Proteomes" id="UP000717328">
    <property type="component" value="Unassembled WGS sequence"/>
</dbReference>
<accession>A0A9P7GMP3</accession>
<organism evidence="2 3">
    <name type="scientific">Sphagnurus paluster</name>
    <dbReference type="NCBI Taxonomy" id="117069"/>
    <lineage>
        <taxon>Eukaryota</taxon>
        <taxon>Fungi</taxon>
        <taxon>Dikarya</taxon>
        <taxon>Basidiomycota</taxon>
        <taxon>Agaricomycotina</taxon>
        <taxon>Agaricomycetes</taxon>
        <taxon>Agaricomycetidae</taxon>
        <taxon>Agaricales</taxon>
        <taxon>Tricholomatineae</taxon>
        <taxon>Lyophyllaceae</taxon>
        <taxon>Sphagnurus</taxon>
    </lineage>
</organism>
<dbReference type="EMBL" id="JABCKI010000091">
    <property type="protein sequence ID" value="KAG5652866.1"/>
    <property type="molecule type" value="Genomic_DNA"/>
</dbReference>
<sequence>MSNSFFSPDDATDNISSPPKTGNGDGAPVKSQAPVAATPKSPDRLVFDPVPNFKGKAPAVQSAPVKAPAKKSILKPNAPSHVSKAASGILSTAPTAPLSHVESREESPAVITAPSTILAQAKLPASAYAVPIPSYPMPGGWGPCVVAVVAPAPLEHIAITNENDIVMLDTELTMPGSWNEAYIPTAPPRKLCSIEVMMADADSDIQMAEPPTCDVEMVDVEPEPEIIDFTMSDLEHPKIDNSSNFTIPSNSLVAPVYQASTSILGPYPVPCTPAPYPLQRHRYTNFGSSSWQRESWAQARFLHSQRLHRPLIDPAFLASEARVRERIEREKKYMERSKQPLRKGYYGLNFHDPKEEARIEKEIKAELCEERKQEKQERRKRKEEKALKPEEEEWVHVESWTYDVRVEQSLLVSFCAWLGLY</sequence>
<reference evidence="2" key="2">
    <citation type="submission" date="2021-10" db="EMBL/GenBank/DDBJ databases">
        <title>Phylogenomics reveals ancestral predisposition of the termite-cultivated fungus Termitomyces towards a domesticated lifestyle.</title>
        <authorList>
            <person name="Auxier B."/>
            <person name="Grum-Grzhimaylo A."/>
            <person name="Cardenas M.E."/>
            <person name="Lodge J.D."/>
            <person name="Laessoe T."/>
            <person name="Pedersen O."/>
            <person name="Smith M.E."/>
            <person name="Kuyper T.W."/>
            <person name="Franco-Molano E.A."/>
            <person name="Baroni T.J."/>
            <person name="Aanen D.K."/>
        </authorList>
    </citation>
    <scope>NUCLEOTIDE SEQUENCE</scope>
    <source>
        <strain evidence="2">D49</strain>
    </source>
</reference>
<dbReference type="CDD" id="cd22249">
    <property type="entry name" value="UDM1_RNF168_RNF169-like"/>
    <property type="match status" value="1"/>
</dbReference>
<protein>
    <submittedName>
        <fullName evidence="2">Uncharacterized protein</fullName>
    </submittedName>
</protein>
<name>A0A9P7GMP3_9AGAR</name>
<comment type="caution">
    <text evidence="2">The sequence shown here is derived from an EMBL/GenBank/DDBJ whole genome shotgun (WGS) entry which is preliminary data.</text>
</comment>
<evidence type="ECO:0000313" key="3">
    <source>
        <dbReference type="Proteomes" id="UP000717328"/>
    </source>
</evidence>
<feature type="region of interest" description="Disordered" evidence="1">
    <location>
        <begin position="370"/>
        <end position="389"/>
    </location>
</feature>
<reference evidence="2" key="1">
    <citation type="submission" date="2021-02" db="EMBL/GenBank/DDBJ databases">
        <authorList>
            <person name="Nieuwenhuis M."/>
            <person name="Van De Peppel L.J.J."/>
        </authorList>
    </citation>
    <scope>NUCLEOTIDE SEQUENCE</scope>
    <source>
        <strain evidence="2">D49</strain>
    </source>
</reference>
<gene>
    <name evidence="2" type="ORF">H0H81_003296</name>
</gene>